<dbReference type="HAMAP" id="MF_01864">
    <property type="entry name" value="tRNA_metthiotr_MiaB"/>
    <property type="match status" value="1"/>
</dbReference>
<keyword evidence="2 14" id="KW-0004">4Fe-4S</keyword>
<evidence type="ECO:0000256" key="8">
    <source>
        <dbReference type="ARBA" id="ARBA00023004"/>
    </source>
</evidence>
<sequence length="461" mass="51307">MSREINKLMTQKLYIKTFGCQMNEYDSARTADLLTRSHGMERTDCPEMADVLLINTCSVREKAKEKVFSQLGLWRQWKVRRPHLVIGVGGCVASQEGDAIRARAPYVDLVYGPRTLHRVPEMLDTLKRSHRACVDVSFPSVEKFDCLAEPLAEGPSAYVSIMEGCSRYCSYCVVPYTRGEEFSRPVDDILREVATLANQGVREVIFLGQNVNAYRGLLRGNDGEGGDIRERDARGDLGLLIRHAAKITGIGRIRYTTSHPARFEPSLIEAHADVPILVGHVHLPVQSGSDRVLERMNRGYASAEYLALVGQLRRACPGISIGTDFIVGFPGESERDFEDTMALVDAVGFDQSFSFIFSPRPGTPAADLSDDVALAVKKRRLSRLQVLLATFTEKISRAMVGSIQHVLVERPSKKDPKWMAGRTENNRVVNFTANAGLLGEFVDVRITDAFRHSLRGVVIHQ</sequence>
<dbReference type="AlphaFoldDB" id="A0A450WBW0"/>
<dbReference type="EMBL" id="CAADFM010000108">
    <property type="protein sequence ID" value="VFK14556.1"/>
    <property type="molecule type" value="Genomic_DNA"/>
</dbReference>
<feature type="binding site" evidence="14">
    <location>
        <position position="20"/>
    </location>
    <ligand>
        <name>[4Fe-4S] cluster</name>
        <dbReference type="ChEBI" id="CHEBI:49883"/>
        <label>1</label>
    </ligand>
</feature>
<dbReference type="InterPro" id="IPR058240">
    <property type="entry name" value="rSAM_sf"/>
</dbReference>
<dbReference type="InterPro" id="IPR020612">
    <property type="entry name" value="Methylthiotransferase_CS"/>
</dbReference>
<comment type="cofactor">
    <cofactor evidence="14">
        <name>[4Fe-4S] cluster</name>
        <dbReference type="ChEBI" id="CHEBI:49883"/>
    </cofactor>
    <text evidence="14">Binds 2 [4Fe-4S] clusters. One cluster is coordinated with 3 cysteines and an exchangeable S-adenosyl-L-methionine.</text>
</comment>
<dbReference type="PANTHER" id="PTHR43020">
    <property type="entry name" value="CDK5 REGULATORY SUBUNIT-ASSOCIATED PROTEIN 1"/>
    <property type="match status" value="1"/>
</dbReference>
<comment type="catalytic activity">
    <reaction evidence="11">
        <text>N(6)-dimethylallyladenosine(37) in tRNA + (sulfur carrier)-SH + AH2 + S-adenosyl-L-methionine = 2-thio-N(6)-dimethylallyladenosine(37) in tRNA + (sulfur carrier)-H + 5'-deoxyadenosine + L-methionine + A + H(+)</text>
        <dbReference type="Rhea" id="RHEA:36339"/>
        <dbReference type="Rhea" id="RHEA-COMP:10375"/>
        <dbReference type="Rhea" id="RHEA-COMP:10377"/>
        <dbReference type="Rhea" id="RHEA-COMP:14737"/>
        <dbReference type="Rhea" id="RHEA-COMP:14739"/>
        <dbReference type="ChEBI" id="CHEBI:13193"/>
        <dbReference type="ChEBI" id="CHEBI:15378"/>
        <dbReference type="ChEBI" id="CHEBI:17319"/>
        <dbReference type="ChEBI" id="CHEBI:17499"/>
        <dbReference type="ChEBI" id="CHEBI:29917"/>
        <dbReference type="ChEBI" id="CHEBI:57844"/>
        <dbReference type="ChEBI" id="CHEBI:59789"/>
        <dbReference type="ChEBI" id="CHEBI:64428"/>
        <dbReference type="ChEBI" id="CHEBI:74415"/>
        <dbReference type="ChEBI" id="CHEBI:74416"/>
    </reaction>
    <physiologicalReaction direction="left-to-right" evidence="11">
        <dbReference type="Rhea" id="RHEA:36340"/>
    </physiologicalReaction>
</comment>
<comment type="catalytic activity">
    <reaction evidence="12">
        <text>2-thio-N(6)-dimethylallyladenosine(37) in tRNA + S-adenosyl-L-methionine = 2-methylsulfanyl-N(6)-dimethylallyladenosine(37) in tRNA + S-adenosyl-L-homocysteine + H(+)</text>
        <dbReference type="Rhea" id="RHEA:37063"/>
        <dbReference type="Rhea" id="RHEA-COMP:10376"/>
        <dbReference type="Rhea" id="RHEA-COMP:10377"/>
        <dbReference type="ChEBI" id="CHEBI:15378"/>
        <dbReference type="ChEBI" id="CHEBI:57856"/>
        <dbReference type="ChEBI" id="CHEBI:59789"/>
        <dbReference type="ChEBI" id="CHEBI:74416"/>
        <dbReference type="ChEBI" id="CHEBI:74417"/>
    </reaction>
    <physiologicalReaction direction="left-to-right" evidence="12">
        <dbReference type="Rhea" id="RHEA:37064"/>
    </physiologicalReaction>
</comment>
<evidence type="ECO:0000259" key="15">
    <source>
        <dbReference type="PROSITE" id="PS50926"/>
    </source>
</evidence>
<feature type="domain" description="MTTase N-terminal" evidence="16">
    <location>
        <begin position="11"/>
        <end position="128"/>
    </location>
</feature>
<dbReference type="SFLD" id="SFLDF00273">
    <property type="entry name" value="(dimethylallyl)adenosine_tRNA"/>
    <property type="match status" value="1"/>
</dbReference>
<dbReference type="InterPro" id="IPR007197">
    <property type="entry name" value="rSAM"/>
</dbReference>
<accession>A0A450WBW0</accession>
<dbReference type="Pfam" id="PF00919">
    <property type="entry name" value="UPF0004"/>
    <property type="match status" value="1"/>
</dbReference>
<evidence type="ECO:0000256" key="10">
    <source>
        <dbReference type="ARBA" id="ARBA00033765"/>
    </source>
</evidence>
<keyword evidence="6 14" id="KW-0819">tRNA processing</keyword>
<dbReference type="EC" id="2.8.4.3" evidence="10 14"/>
<dbReference type="InterPro" id="IPR006463">
    <property type="entry name" value="MiaB_methiolase"/>
</dbReference>
<protein>
    <recommendedName>
        <fullName evidence="10 14">tRNA-2-methylthio-N(6)-dimethylallyladenosine synthase</fullName>
        <ecNumber evidence="10 14">2.8.4.3</ecNumber>
    </recommendedName>
    <alternativeName>
        <fullName evidence="14">(Dimethylallyl)adenosine tRNA methylthiotransferase MiaB</fullName>
    </alternativeName>
    <alternativeName>
        <fullName evidence="14">tRNA-i(6)A37 methylthiotransferase</fullName>
    </alternativeName>
</protein>
<feature type="domain" description="Radical SAM core" evidence="17">
    <location>
        <begin position="151"/>
        <end position="394"/>
    </location>
</feature>
<dbReference type="InterPro" id="IPR013848">
    <property type="entry name" value="Methylthiotransferase_N"/>
</dbReference>
<keyword evidence="7 14" id="KW-0479">Metal-binding</keyword>
<dbReference type="GO" id="GO:0051539">
    <property type="term" value="F:4 iron, 4 sulfur cluster binding"/>
    <property type="evidence" value="ECO:0007669"/>
    <property type="project" value="UniProtKB-UniRule"/>
</dbReference>
<evidence type="ECO:0000313" key="18">
    <source>
        <dbReference type="EMBL" id="VFK14556.1"/>
    </source>
</evidence>
<dbReference type="SUPFAM" id="SSF102114">
    <property type="entry name" value="Radical SAM enzymes"/>
    <property type="match status" value="1"/>
</dbReference>
<dbReference type="NCBIfam" id="TIGR00089">
    <property type="entry name" value="MiaB/RimO family radical SAM methylthiotransferase"/>
    <property type="match status" value="1"/>
</dbReference>
<dbReference type="Gene3D" id="3.80.30.20">
    <property type="entry name" value="tm_1862 like domain"/>
    <property type="match status" value="1"/>
</dbReference>
<dbReference type="SMART" id="SM00729">
    <property type="entry name" value="Elp3"/>
    <property type="match status" value="1"/>
</dbReference>
<comment type="function">
    <text evidence="1 14">Catalyzes the methylthiolation of N6-(dimethylallyl)adenosine (i(6)A), leading to the formation of 2-methylthio-N6-(dimethylallyl)adenosine (ms(2)i(6)A) at position 37 in tRNAs that read codons beginning with uridine.</text>
</comment>
<dbReference type="EMBL" id="CAADFP010000092">
    <property type="protein sequence ID" value="VFK29699.1"/>
    <property type="molecule type" value="Genomic_DNA"/>
</dbReference>
<evidence type="ECO:0000313" key="19">
    <source>
        <dbReference type="EMBL" id="VFK29699.1"/>
    </source>
</evidence>
<dbReference type="PANTHER" id="PTHR43020:SF2">
    <property type="entry name" value="MITOCHONDRIAL TRNA METHYLTHIOTRANSFERASE CDK5RAP1"/>
    <property type="match status" value="1"/>
</dbReference>
<comment type="subcellular location">
    <subcellularLocation>
        <location evidence="14">Cytoplasm</location>
    </subcellularLocation>
</comment>
<evidence type="ECO:0000259" key="16">
    <source>
        <dbReference type="PROSITE" id="PS51449"/>
    </source>
</evidence>
<keyword evidence="3 14" id="KW-0963">Cytoplasm</keyword>
<dbReference type="GO" id="GO:0046872">
    <property type="term" value="F:metal ion binding"/>
    <property type="evidence" value="ECO:0007669"/>
    <property type="project" value="UniProtKB-KW"/>
</dbReference>
<dbReference type="SFLD" id="SFLDG01082">
    <property type="entry name" value="B12-binding_domain_containing"/>
    <property type="match status" value="1"/>
</dbReference>
<evidence type="ECO:0000256" key="6">
    <source>
        <dbReference type="ARBA" id="ARBA00022694"/>
    </source>
</evidence>
<dbReference type="NCBIfam" id="TIGR01574">
    <property type="entry name" value="miaB-methiolase"/>
    <property type="match status" value="1"/>
</dbReference>
<dbReference type="PROSITE" id="PS50926">
    <property type="entry name" value="TRAM"/>
    <property type="match status" value="1"/>
</dbReference>
<evidence type="ECO:0000256" key="3">
    <source>
        <dbReference type="ARBA" id="ARBA00022490"/>
    </source>
</evidence>
<comment type="similarity">
    <text evidence="14">Belongs to the methylthiotransferase family. MiaB subfamily.</text>
</comment>
<dbReference type="InterPro" id="IPR038135">
    <property type="entry name" value="Methylthiotransferase_N_sf"/>
</dbReference>
<feature type="binding site" evidence="14">
    <location>
        <position position="169"/>
    </location>
    <ligand>
        <name>[4Fe-4S] cluster</name>
        <dbReference type="ChEBI" id="CHEBI:49883"/>
        <label>2</label>
        <note>4Fe-4S-S-AdoMet</note>
    </ligand>
</feature>
<keyword evidence="5 14" id="KW-0949">S-adenosyl-L-methionine</keyword>
<dbReference type="InterPro" id="IPR002792">
    <property type="entry name" value="TRAM_dom"/>
</dbReference>
<dbReference type="PROSITE" id="PS51449">
    <property type="entry name" value="MTTASE_N"/>
    <property type="match status" value="1"/>
</dbReference>
<dbReference type="SFLD" id="SFLDS00029">
    <property type="entry name" value="Radical_SAM"/>
    <property type="match status" value="1"/>
</dbReference>
<dbReference type="Gene3D" id="3.40.50.12160">
    <property type="entry name" value="Methylthiotransferase, N-terminal domain"/>
    <property type="match status" value="1"/>
</dbReference>
<feature type="binding site" evidence="14">
    <location>
        <position position="165"/>
    </location>
    <ligand>
        <name>[4Fe-4S] cluster</name>
        <dbReference type="ChEBI" id="CHEBI:49883"/>
        <label>2</label>
        <note>4Fe-4S-S-AdoMet</note>
    </ligand>
</feature>
<name>A0A450WBW0_9GAMM</name>
<evidence type="ECO:0000256" key="1">
    <source>
        <dbReference type="ARBA" id="ARBA00003234"/>
    </source>
</evidence>
<evidence type="ECO:0000256" key="11">
    <source>
        <dbReference type="ARBA" id="ARBA00050926"/>
    </source>
</evidence>
<dbReference type="InterPro" id="IPR006638">
    <property type="entry name" value="Elp3/MiaA/NifB-like_rSAM"/>
</dbReference>
<dbReference type="GO" id="GO:0035597">
    <property type="term" value="F:tRNA-2-methylthio-N(6)-dimethylallyladenosine(37) synthase activity"/>
    <property type="evidence" value="ECO:0007669"/>
    <property type="project" value="UniProtKB-EC"/>
</dbReference>
<organism evidence="18">
    <name type="scientific">Candidatus Kentrum sp. LPFa</name>
    <dbReference type="NCBI Taxonomy" id="2126335"/>
    <lineage>
        <taxon>Bacteria</taxon>
        <taxon>Pseudomonadati</taxon>
        <taxon>Pseudomonadota</taxon>
        <taxon>Gammaproteobacteria</taxon>
        <taxon>Candidatus Kentrum</taxon>
    </lineage>
</organism>
<keyword evidence="8 14" id="KW-0408">Iron</keyword>
<evidence type="ECO:0000256" key="9">
    <source>
        <dbReference type="ARBA" id="ARBA00023014"/>
    </source>
</evidence>
<dbReference type="FunFam" id="3.80.30.20:FF:000001">
    <property type="entry name" value="tRNA-2-methylthio-N(6)-dimethylallyladenosine synthase 2"/>
    <property type="match status" value="1"/>
</dbReference>
<proteinExistence type="inferred from homology"/>
<dbReference type="Pfam" id="PF04055">
    <property type="entry name" value="Radical_SAM"/>
    <property type="match status" value="1"/>
</dbReference>
<comment type="subunit">
    <text evidence="14">Monomer.</text>
</comment>
<comment type="catalytic activity">
    <reaction evidence="13">
        <text>N(6)-dimethylallyladenosine(37) in tRNA + (sulfur carrier)-SH + AH2 + 2 S-adenosyl-L-methionine = 2-methylsulfanyl-N(6)-dimethylallyladenosine(37) in tRNA + (sulfur carrier)-H + 5'-deoxyadenosine + L-methionine + A + S-adenosyl-L-homocysteine + 2 H(+)</text>
        <dbReference type="Rhea" id="RHEA:37067"/>
        <dbReference type="Rhea" id="RHEA-COMP:10375"/>
        <dbReference type="Rhea" id="RHEA-COMP:10376"/>
        <dbReference type="Rhea" id="RHEA-COMP:14737"/>
        <dbReference type="Rhea" id="RHEA-COMP:14739"/>
        <dbReference type="ChEBI" id="CHEBI:13193"/>
        <dbReference type="ChEBI" id="CHEBI:15378"/>
        <dbReference type="ChEBI" id="CHEBI:17319"/>
        <dbReference type="ChEBI" id="CHEBI:17499"/>
        <dbReference type="ChEBI" id="CHEBI:29917"/>
        <dbReference type="ChEBI" id="CHEBI:57844"/>
        <dbReference type="ChEBI" id="CHEBI:57856"/>
        <dbReference type="ChEBI" id="CHEBI:59789"/>
        <dbReference type="ChEBI" id="CHEBI:64428"/>
        <dbReference type="ChEBI" id="CHEBI:74415"/>
        <dbReference type="ChEBI" id="CHEBI:74417"/>
        <dbReference type="EC" id="2.8.4.3"/>
    </reaction>
    <physiologicalReaction direction="left-to-right" evidence="13">
        <dbReference type="Rhea" id="RHEA:37068"/>
    </physiologicalReaction>
</comment>
<feature type="domain" description="TRAM" evidence="15">
    <location>
        <begin position="397"/>
        <end position="460"/>
    </location>
</feature>
<dbReference type="Pfam" id="PF01938">
    <property type="entry name" value="TRAM"/>
    <property type="match status" value="1"/>
</dbReference>
<dbReference type="PROSITE" id="PS01278">
    <property type="entry name" value="MTTASE_RADICAL"/>
    <property type="match status" value="1"/>
</dbReference>
<dbReference type="SFLD" id="SFLDG01061">
    <property type="entry name" value="methylthiotransferase"/>
    <property type="match status" value="1"/>
</dbReference>
<dbReference type="FunFam" id="3.40.50.12160:FF:000001">
    <property type="entry name" value="tRNA-2-methylthio-N(6)-dimethylallyladenosine synthase"/>
    <property type="match status" value="1"/>
</dbReference>
<evidence type="ECO:0000256" key="14">
    <source>
        <dbReference type="HAMAP-Rule" id="MF_01864"/>
    </source>
</evidence>
<evidence type="ECO:0000256" key="12">
    <source>
        <dbReference type="ARBA" id="ARBA00052380"/>
    </source>
</evidence>
<keyword evidence="4 14" id="KW-0808">Transferase</keyword>
<evidence type="ECO:0000256" key="2">
    <source>
        <dbReference type="ARBA" id="ARBA00022485"/>
    </source>
</evidence>
<evidence type="ECO:0000256" key="13">
    <source>
        <dbReference type="ARBA" id="ARBA00052587"/>
    </source>
</evidence>
<gene>
    <name evidence="14" type="primary">miaB</name>
    <name evidence="18" type="ORF">BECKLPF1236A_GA0070988_101089</name>
    <name evidence="19" type="ORF">BECKLPF1236C_GA0070990_100929</name>
</gene>
<keyword evidence="9 14" id="KW-0411">Iron-sulfur</keyword>
<dbReference type="InterPro" id="IPR005839">
    <property type="entry name" value="Methylthiotransferase"/>
</dbReference>
<feature type="binding site" evidence="14">
    <location>
        <position position="91"/>
    </location>
    <ligand>
        <name>[4Fe-4S] cluster</name>
        <dbReference type="ChEBI" id="CHEBI:49883"/>
        <label>1</label>
    </ligand>
</feature>
<evidence type="ECO:0000256" key="4">
    <source>
        <dbReference type="ARBA" id="ARBA00022679"/>
    </source>
</evidence>
<dbReference type="PROSITE" id="PS51918">
    <property type="entry name" value="RADICAL_SAM"/>
    <property type="match status" value="1"/>
</dbReference>
<dbReference type="CDD" id="cd01335">
    <property type="entry name" value="Radical_SAM"/>
    <property type="match status" value="1"/>
</dbReference>
<evidence type="ECO:0000259" key="17">
    <source>
        <dbReference type="PROSITE" id="PS51918"/>
    </source>
</evidence>
<dbReference type="GO" id="GO:0005829">
    <property type="term" value="C:cytosol"/>
    <property type="evidence" value="ECO:0007669"/>
    <property type="project" value="TreeGrafter"/>
</dbReference>
<evidence type="ECO:0000256" key="5">
    <source>
        <dbReference type="ARBA" id="ARBA00022691"/>
    </source>
</evidence>
<feature type="binding site" evidence="14">
    <location>
        <position position="172"/>
    </location>
    <ligand>
        <name>[4Fe-4S] cluster</name>
        <dbReference type="ChEBI" id="CHEBI:49883"/>
        <label>2</label>
        <note>4Fe-4S-S-AdoMet</note>
    </ligand>
</feature>
<reference evidence="18" key="1">
    <citation type="submission" date="2019-02" db="EMBL/GenBank/DDBJ databases">
        <authorList>
            <person name="Gruber-Vodicka R. H."/>
            <person name="Seah K. B. B."/>
        </authorList>
    </citation>
    <scope>NUCLEOTIDE SEQUENCE</scope>
    <source>
        <strain evidence="18">BECK_S312</strain>
        <strain evidence="19">BECK_S426</strain>
    </source>
</reference>
<feature type="binding site" evidence="14">
    <location>
        <position position="57"/>
    </location>
    <ligand>
        <name>[4Fe-4S] cluster</name>
        <dbReference type="ChEBI" id="CHEBI:49883"/>
        <label>1</label>
    </ligand>
</feature>
<dbReference type="InterPro" id="IPR023404">
    <property type="entry name" value="rSAM_horseshoe"/>
</dbReference>
<evidence type="ECO:0000256" key="7">
    <source>
        <dbReference type="ARBA" id="ARBA00022723"/>
    </source>
</evidence>